<sequence>MEKRAAGKRKLISSKSAFTYYWDAFESDYKSSNKVTIRTCDRKPIATVNKDFAIEMKTEGTGVSKSGRVFNFGAANDLRLGTKFYIPKLDGMLMPGGVRHNGCVEADDEGHGSVLEKRAANKGKLLSSKAEFTYYWVVYESDYKSSNQVTIRTCDKKPIATVNRDFAIEMKTEGTGVSKSGKVLNFGDCDCDSGFNCFIELKNKKHSLGISSSQKPLIPFVTIAANDIRLGSKVYIPKLDGMIMPGGIRHNGCVKADDQGRGFGGKHIDFFVGKESNYKDLIKQKLFTEVEVFCREDCIILNYTKV</sequence>
<reference evidence="1" key="1">
    <citation type="submission" date="2022-08" db="EMBL/GenBank/DDBJ databases">
        <authorList>
            <person name="Kallberg Y."/>
            <person name="Tangrot J."/>
            <person name="Rosling A."/>
        </authorList>
    </citation>
    <scope>NUCLEOTIDE SEQUENCE</scope>
    <source>
        <strain evidence="1">Wild A</strain>
    </source>
</reference>
<dbReference type="EMBL" id="CAMKVN010000255">
    <property type="protein sequence ID" value="CAI2165864.1"/>
    <property type="molecule type" value="Genomic_DNA"/>
</dbReference>
<dbReference type="Proteomes" id="UP001153678">
    <property type="component" value="Unassembled WGS sequence"/>
</dbReference>
<evidence type="ECO:0000313" key="2">
    <source>
        <dbReference type="Proteomes" id="UP001153678"/>
    </source>
</evidence>
<dbReference type="AlphaFoldDB" id="A0A9W4SE95"/>
<proteinExistence type="predicted"/>
<comment type="caution">
    <text evidence="1">The sequence shown here is derived from an EMBL/GenBank/DDBJ whole genome shotgun (WGS) entry which is preliminary data.</text>
</comment>
<organism evidence="1 2">
    <name type="scientific">Funneliformis geosporum</name>
    <dbReference type="NCBI Taxonomy" id="1117311"/>
    <lineage>
        <taxon>Eukaryota</taxon>
        <taxon>Fungi</taxon>
        <taxon>Fungi incertae sedis</taxon>
        <taxon>Mucoromycota</taxon>
        <taxon>Glomeromycotina</taxon>
        <taxon>Glomeromycetes</taxon>
        <taxon>Glomerales</taxon>
        <taxon>Glomeraceae</taxon>
        <taxon>Funneliformis</taxon>
    </lineage>
</organism>
<evidence type="ECO:0000313" key="1">
    <source>
        <dbReference type="EMBL" id="CAI2165864.1"/>
    </source>
</evidence>
<accession>A0A9W4SE95</accession>
<dbReference type="OrthoDB" id="5985073at2759"/>
<keyword evidence="2" id="KW-1185">Reference proteome</keyword>
<name>A0A9W4SE95_9GLOM</name>
<gene>
    <name evidence="1" type="ORF">FWILDA_LOCUS2281</name>
</gene>
<protein>
    <submittedName>
        <fullName evidence="1">3508_t:CDS:1</fullName>
    </submittedName>
</protein>
<dbReference type="CDD" id="cd22785">
    <property type="entry name" value="DPBB_MltA-like"/>
    <property type="match status" value="1"/>
</dbReference>